<keyword evidence="1" id="KW-0812">Transmembrane</keyword>
<organism evidence="2 3">
    <name type="scientific">Aquisphaera giovannonii</name>
    <dbReference type="NCBI Taxonomy" id="406548"/>
    <lineage>
        <taxon>Bacteria</taxon>
        <taxon>Pseudomonadati</taxon>
        <taxon>Planctomycetota</taxon>
        <taxon>Planctomycetia</taxon>
        <taxon>Isosphaerales</taxon>
        <taxon>Isosphaeraceae</taxon>
        <taxon>Aquisphaera</taxon>
    </lineage>
</organism>
<keyword evidence="3" id="KW-1185">Reference proteome</keyword>
<dbReference type="EMBL" id="CP042997">
    <property type="protein sequence ID" value="QEH32580.1"/>
    <property type="molecule type" value="Genomic_DNA"/>
</dbReference>
<proteinExistence type="predicted"/>
<feature type="transmembrane region" description="Helical" evidence="1">
    <location>
        <begin position="302"/>
        <end position="321"/>
    </location>
</feature>
<name>A0A5B9VY85_9BACT</name>
<keyword evidence="1" id="KW-1133">Transmembrane helix</keyword>
<evidence type="ECO:0000256" key="1">
    <source>
        <dbReference type="SAM" id="Phobius"/>
    </source>
</evidence>
<sequence>MDDMGRVLQQLTHEMRPPSIRMVIHVEQSKFEASMANTSRPLTMDRTYIETGKGQRYFDDIARIAGGGTSRKTAYSDGRRSANIMYSPKDDSTVQAVNIGHEFMGETGIGYYSAPEPFRYTRVGLIPLLEALPRAEKLGPATVAGRVCDRYLFREVKGGGLPQSLVYALDRATSVPLMVAAYKDVEHVHSDLPSWVWEAVTLDEISSYHFPLRSKQTVYFLSSDGGREVSRPDMTQTIEVKSLEYDVVYPTSTFWPNPGAGVDVFDSITRKHSVTPGAVTPKATAVGVADPIRADPSDTGAWPVWPVVALSCVTFAAALVFKVRDRWQARP</sequence>
<dbReference type="RefSeq" id="WP_148591873.1">
    <property type="nucleotide sequence ID" value="NZ_CP042997.1"/>
</dbReference>
<gene>
    <name evidence="2" type="ORF">OJF2_10570</name>
</gene>
<dbReference type="Proteomes" id="UP000324233">
    <property type="component" value="Chromosome"/>
</dbReference>
<keyword evidence="1" id="KW-0472">Membrane</keyword>
<dbReference type="KEGG" id="agv:OJF2_10570"/>
<accession>A0A5B9VY85</accession>
<protein>
    <submittedName>
        <fullName evidence="2">Uncharacterized protein</fullName>
    </submittedName>
</protein>
<reference evidence="2 3" key="1">
    <citation type="submission" date="2019-08" db="EMBL/GenBank/DDBJ databases">
        <title>Deep-cultivation of Planctomycetes and their phenomic and genomic characterization uncovers novel biology.</title>
        <authorList>
            <person name="Wiegand S."/>
            <person name="Jogler M."/>
            <person name="Boedeker C."/>
            <person name="Pinto D."/>
            <person name="Vollmers J."/>
            <person name="Rivas-Marin E."/>
            <person name="Kohn T."/>
            <person name="Peeters S.H."/>
            <person name="Heuer A."/>
            <person name="Rast P."/>
            <person name="Oberbeckmann S."/>
            <person name="Bunk B."/>
            <person name="Jeske O."/>
            <person name="Meyerdierks A."/>
            <person name="Storesund J.E."/>
            <person name="Kallscheuer N."/>
            <person name="Luecker S."/>
            <person name="Lage O.M."/>
            <person name="Pohl T."/>
            <person name="Merkel B.J."/>
            <person name="Hornburger P."/>
            <person name="Mueller R.-W."/>
            <person name="Bruemmer F."/>
            <person name="Labrenz M."/>
            <person name="Spormann A.M."/>
            <person name="Op den Camp H."/>
            <person name="Overmann J."/>
            <person name="Amann R."/>
            <person name="Jetten M.S.M."/>
            <person name="Mascher T."/>
            <person name="Medema M.H."/>
            <person name="Devos D.P."/>
            <person name="Kaster A.-K."/>
            <person name="Ovreas L."/>
            <person name="Rohde M."/>
            <person name="Galperin M.Y."/>
            <person name="Jogler C."/>
        </authorList>
    </citation>
    <scope>NUCLEOTIDE SEQUENCE [LARGE SCALE GENOMIC DNA]</scope>
    <source>
        <strain evidence="2 3">OJF2</strain>
    </source>
</reference>
<evidence type="ECO:0000313" key="3">
    <source>
        <dbReference type="Proteomes" id="UP000324233"/>
    </source>
</evidence>
<dbReference type="AlphaFoldDB" id="A0A5B9VY85"/>
<evidence type="ECO:0000313" key="2">
    <source>
        <dbReference type="EMBL" id="QEH32580.1"/>
    </source>
</evidence>